<evidence type="ECO:0008006" key="5">
    <source>
        <dbReference type="Google" id="ProtNLM"/>
    </source>
</evidence>
<name>A0A8K1C965_PYTOL</name>
<dbReference type="Gene3D" id="3.40.50.720">
    <property type="entry name" value="NAD(P)-binding Rossmann-like Domain"/>
    <property type="match status" value="1"/>
</dbReference>
<reference evidence="3" key="1">
    <citation type="submission" date="2019-03" db="EMBL/GenBank/DDBJ databases">
        <title>Long read genome sequence of the mycoparasitic Pythium oligandrum ATCC 38472 isolated from sugarbeet rhizosphere.</title>
        <authorList>
            <person name="Gaulin E."/>
        </authorList>
    </citation>
    <scope>NUCLEOTIDE SEQUENCE</scope>
    <source>
        <strain evidence="3">ATCC 38472_TT</strain>
    </source>
</reference>
<gene>
    <name evidence="3" type="ORF">Poli38472_006919</name>
</gene>
<dbReference type="PANTHER" id="PTHR24320">
    <property type="entry name" value="RETINOL DEHYDROGENASE"/>
    <property type="match status" value="1"/>
</dbReference>
<accession>A0A8K1C965</accession>
<evidence type="ECO:0000256" key="2">
    <source>
        <dbReference type="ARBA" id="ARBA00023002"/>
    </source>
</evidence>
<dbReference type="InterPro" id="IPR036291">
    <property type="entry name" value="NAD(P)-bd_dom_sf"/>
</dbReference>
<comment type="similarity">
    <text evidence="1">Belongs to the short-chain dehydrogenases/reductases (SDR) family.</text>
</comment>
<dbReference type="EMBL" id="SPLM01000110">
    <property type="protein sequence ID" value="TMW58774.1"/>
    <property type="molecule type" value="Genomic_DNA"/>
</dbReference>
<dbReference type="Proteomes" id="UP000794436">
    <property type="component" value="Unassembled WGS sequence"/>
</dbReference>
<protein>
    <recommendedName>
        <fullName evidence="5">Protochlorophyllide reductase</fullName>
    </recommendedName>
</protein>
<organism evidence="3 4">
    <name type="scientific">Pythium oligandrum</name>
    <name type="common">Mycoparasitic fungus</name>
    <dbReference type="NCBI Taxonomy" id="41045"/>
    <lineage>
        <taxon>Eukaryota</taxon>
        <taxon>Sar</taxon>
        <taxon>Stramenopiles</taxon>
        <taxon>Oomycota</taxon>
        <taxon>Peronosporomycetes</taxon>
        <taxon>Pythiales</taxon>
        <taxon>Pythiaceae</taxon>
        <taxon>Pythium</taxon>
    </lineage>
</organism>
<comment type="caution">
    <text evidence="3">The sequence shown here is derived from an EMBL/GenBank/DDBJ whole genome shotgun (WGS) entry which is preliminary data.</text>
</comment>
<dbReference type="GO" id="GO:0016491">
    <property type="term" value="F:oxidoreductase activity"/>
    <property type="evidence" value="ECO:0007669"/>
    <property type="project" value="UniProtKB-KW"/>
</dbReference>
<proteinExistence type="inferred from homology"/>
<dbReference type="SUPFAM" id="SSF51735">
    <property type="entry name" value="NAD(P)-binding Rossmann-fold domains"/>
    <property type="match status" value="1"/>
</dbReference>
<evidence type="ECO:0000313" key="4">
    <source>
        <dbReference type="Proteomes" id="UP000794436"/>
    </source>
</evidence>
<dbReference type="PANTHER" id="PTHR24320:SF148">
    <property type="entry name" value="NAD(P)-BINDING ROSSMANN-FOLD SUPERFAMILY PROTEIN"/>
    <property type="match status" value="1"/>
</dbReference>
<dbReference type="Pfam" id="PF00106">
    <property type="entry name" value="adh_short"/>
    <property type="match status" value="1"/>
</dbReference>
<dbReference type="OrthoDB" id="542013at2759"/>
<dbReference type="AlphaFoldDB" id="A0A8K1C965"/>
<keyword evidence="4" id="KW-1185">Reference proteome</keyword>
<keyword evidence="2" id="KW-0560">Oxidoreductase</keyword>
<evidence type="ECO:0000256" key="1">
    <source>
        <dbReference type="ARBA" id="ARBA00006484"/>
    </source>
</evidence>
<dbReference type="InterPro" id="IPR002347">
    <property type="entry name" value="SDR_fam"/>
</dbReference>
<evidence type="ECO:0000313" key="3">
    <source>
        <dbReference type="EMBL" id="TMW58774.1"/>
    </source>
</evidence>
<sequence length="301" mass="32739">MAAIYNNNNNTLKRVVLVTGGNTGIGLAACKDLIQRDNTHVLLTGRNQERVNAAVEQIRPAAAATSSIEGAVLDLGNLNQVRDYCDQLKKQDIMLDAIVCNAAIAIPTPDLTEQGYGLMFTVNHLGHFLLANKLRDVTKRVIVVTSETHDPAVVPGMGLSIDEIDDLVYARGKMGTGFAYPVSKLCNLLFMHEMLRRFPNGPDCVAYTPGLTPDTSLSRHSNMDKSKEVERVRAMGVYINTSEAAGQFLSALSAGDWAKEAWTSGMYFASHKPSEPSQGSKDETVGRALWEKSEELLTGLL</sequence>